<comment type="caution">
    <text evidence="1">The sequence shown here is derived from an EMBL/GenBank/DDBJ whole genome shotgun (WGS) entry which is preliminary data.</text>
</comment>
<evidence type="ECO:0000313" key="2">
    <source>
        <dbReference type="Proteomes" id="UP000011910"/>
    </source>
</evidence>
<dbReference type="AlphaFoldDB" id="M7N2A5"/>
<name>M7N2A5_9BACT</name>
<dbReference type="EMBL" id="AODQ01000115">
    <property type="protein sequence ID" value="EMR01442.1"/>
    <property type="molecule type" value="Genomic_DNA"/>
</dbReference>
<dbReference type="Proteomes" id="UP000011910">
    <property type="component" value="Unassembled WGS sequence"/>
</dbReference>
<keyword evidence="2" id="KW-1185">Reference proteome</keyword>
<accession>M7N2A5</accession>
<dbReference type="InterPro" id="IPR045607">
    <property type="entry name" value="DUF6452"/>
</dbReference>
<gene>
    <name evidence="1" type="ORF">ADICEAN_03428</name>
</gene>
<organism evidence="1 2">
    <name type="scientific">Cesiribacter andamanensis AMV16</name>
    <dbReference type="NCBI Taxonomy" id="1279009"/>
    <lineage>
        <taxon>Bacteria</taxon>
        <taxon>Pseudomonadati</taxon>
        <taxon>Bacteroidota</taxon>
        <taxon>Cytophagia</taxon>
        <taxon>Cytophagales</taxon>
        <taxon>Cesiribacteraceae</taxon>
        <taxon>Cesiribacter</taxon>
    </lineage>
</organism>
<sequence>MRYFVLILFSLFGFWGCQPDEACFSSATNRLVLGFYQQSVNGPITDTVVVGQVKSTASDSLFWNNTIDSTRAIFLYLNPLSDTTTILFKRTSAPARDDTLVLAYQRRYRLIAPDCPLEVSFEELSVVRSTFATTRVLNTELREPSNEADVQVFY</sequence>
<dbReference type="RefSeq" id="WP_009196811.1">
    <property type="nucleotide sequence ID" value="NZ_AODQ01000115.1"/>
</dbReference>
<dbReference type="STRING" id="1279009.ADICEAN_03428"/>
<protein>
    <submittedName>
        <fullName evidence="1">Uncharacterized protein</fullName>
    </submittedName>
</protein>
<reference evidence="1 2" key="1">
    <citation type="journal article" date="2013" name="Genome Announc.">
        <title>Draft Genome Sequence of Cesiribacter andamanensis Strain AMV16T, Isolated from a Soil Sample from a Mud Volcano in the Andaman Islands, India.</title>
        <authorList>
            <person name="Shivaji S."/>
            <person name="Ara S."/>
            <person name="Begum Z."/>
            <person name="Srinivas T.N."/>
            <person name="Singh A."/>
            <person name="Kumar Pinnaka A."/>
        </authorList>
    </citation>
    <scope>NUCLEOTIDE SEQUENCE [LARGE SCALE GENOMIC DNA]</scope>
    <source>
        <strain evidence="1 2">AMV16</strain>
    </source>
</reference>
<dbReference type="Pfam" id="PF20050">
    <property type="entry name" value="DUF6452"/>
    <property type="match status" value="1"/>
</dbReference>
<dbReference type="OrthoDB" id="663527at2"/>
<evidence type="ECO:0000313" key="1">
    <source>
        <dbReference type="EMBL" id="EMR01442.1"/>
    </source>
</evidence>
<proteinExistence type="predicted"/>